<keyword evidence="5" id="KW-0813">Transport</keyword>
<dbReference type="InterPro" id="IPR002908">
    <property type="entry name" value="Frataxin/CyaY"/>
</dbReference>
<dbReference type="GO" id="GO:0008199">
    <property type="term" value="F:ferric iron binding"/>
    <property type="evidence" value="ECO:0007669"/>
    <property type="project" value="InterPro"/>
</dbReference>
<evidence type="ECO:0000256" key="11">
    <source>
        <dbReference type="ARBA" id="ARBA00023128"/>
    </source>
</evidence>
<dbReference type="NCBIfam" id="TIGR03421">
    <property type="entry name" value="FeS_CyaY"/>
    <property type="match status" value="1"/>
</dbReference>
<keyword evidence="7" id="KW-0809">Transit peptide</keyword>
<comment type="subcellular location">
    <subcellularLocation>
        <location evidence="1">Mitochondrion</location>
    </subcellularLocation>
</comment>
<keyword evidence="10" id="KW-0406">Ion transport</keyword>
<evidence type="ECO:0000313" key="14">
    <source>
        <dbReference type="EMBL" id="PNF21282.1"/>
    </source>
</evidence>
<reference evidence="14 15" key="1">
    <citation type="submission" date="2017-12" db="EMBL/GenBank/DDBJ databases">
        <title>Hemimetabolous genomes reveal molecular basis of termite eusociality.</title>
        <authorList>
            <person name="Harrison M.C."/>
            <person name="Jongepier E."/>
            <person name="Robertson H.M."/>
            <person name="Arning N."/>
            <person name="Bitard-Feildel T."/>
            <person name="Chao H."/>
            <person name="Childers C.P."/>
            <person name="Dinh H."/>
            <person name="Doddapaneni H."/>
            <person name="Dugan S."/>
            <person name="Gowin J."/>
            <person name="Greiner C."/>
            <person name="Han Y."/>
            <person name="Hu H."/>
            <person name="Hughes D.S.T."/>
            <person name="Huylmans A.-K."/>
            <person name="Kemena C."/>
            <person name="Kremer L.P.M."/>
            <person name="Lee S.L."/>
            <person name="Lopez-Ezquerra A."/>
            <person name="Mallet L."/>
            <person name="Monroy-Kuhn J.M."/>
            <person name="Moser A."/>
            <person name="Murali S.C."/>
            <person name="Muzny D.M."/>
            <person name="Otani S."/>
            <person name="Piulachs M.-D."/>
            <person name="Poelchau M."/>
            <person name="Qu J."/>
            <person name="Schaub F."/>
            <person name="Wada-Katsumata A."/>
            <person name="Worley K.C."/>
            <person name="Xie Q."/>
            <person name="Ylla G."/>
            <person name="Poulsen M."/>
            <person name="Gibbs R.A."/>
            <person name="Schal C."/>
            <person name="Richards S."/>
            <person name="Belles X."/>
            <person name="Korb J."/>
            <person name="Bornberg-Bauer E."/>
        </authorList>
    </citation>
    <scope>NUCLEOTIDE SEQUENCE [LARGE SCALE GENOMIC DNA]</scope>
    <source>
        <tissue evidence="14">Whole body</tissue>
    </source>
</reference>
<keyword evidence="11" id="KW-0496">Mitochondrion</keyword>
<comment type="similarity">
    <text evidence="2">Belongs to the frataxin family.</text>
</comment>
<dbReference type="PROSITE" id="PS01344">
    <property type="entry name" value="FRATAXIN_1"/>
    <property type="match status" value="1"/>
</dbReference>
<proteinExistence type="inferred from homology"/>
<dbReference type="InterPro" id="IPR020895">
    <property type="entry name" value="Frataxin_CS"/>
</dbReference>
<dbReference type="FunFam" id="3.30.920.10:FF:000002">
    <property type="entry name" value="Frataxin, mitochondrial"/>
    <property type="match status" value="1"/>
</dbReference>
<dbReference type="GO" id="GO:0006879">
    <property type="term" value="P:intracellular iron ion homeostasis"/>
    <property type="evidence" value="ECO:0007669"/>
    <property type="project" value="UniProtKB-KW"/>
</dbReference>
<dbReference type="STRING" id="105785.A0A2J7PY83"/>
<keyword evidence="9" id="KW-0408">Iron</keyword>
<dbReference type="Gene3D" id="3.30.920.10">
    <property type="entry name" value="Frataxin/CyaY"/>
    <property type="match status" value="1"/>
</dbReference>
<evidence type="ECO:0000256" key="8">
    <source>
        <dbReference type="ARBA" id="ARBA00023002"/>
    </source>
</evidence>
<name>A0A2J7PY83_9NEOP</name>
<sequence length="153" mass="17496">MAIVSLQVYLKTFTKPTKKEMEVVHVHHEPGPLTPLTYEQVCNDTLDSLSEYFEELVEKASHLKSADVSYSDGVLTVQFGVPYGTYVINRQVPNLQIWLSSPISGPKRYDFHNGCWMYRHDGVSLHELLNQEIPNIVNQDVDFFRCAYSGKSK</sequence>
<evidence type="ECO:0000256" key="4">
    <source>
        <dbReference type="ARBA" id="ARBA00022434"/>
    </source>
</evidence>
<dbReference type="EMBL" id="NEVH01020850">
    <property type="protein sequence ID" value="PNF21282.1"/>
    <property type="molecule type" value="Genomic_DNA"/>
</dbReference>
<accession>A0A2J7PY83</accession>
<keyword evidence="12" id="KW-0350">Heme biosynthesis</keyword>
<dbReference type="GO" id="GO:0004322">
    <property type="term" value="F:ferroxidase activity"/>
    <property type="evidence" value="ECO:0007669"/>
    <property type="project" value="UniProtKB-EC"/>
</dbReference>
<dbReference type="PANTHER" id="PTHR16821">
    <property type="entry name" value="FRATAXIN"/>
    <property type="match status" value="1"/>
</dbReference>
<protein>
    <recommendedName>
        <fullName evidence="3">ferroxidase</fullName>
        <ecNumber evidence="3">1.16.3.1</ecNumber>
    </recommendedName>
</protein>
<dbReference type="SUPFAM" id="SSF55387">
    <property type="entry name" value="Frataxin/Nqo15-like"/>
    <property type="match status" value="1"/>
</dbReference>
<dbReference type="PRINTS" id="PR00904">
    <property type="entry name" value="FRATAXIN"/>
</dbReference>
<evidence type="ECO:0000256" key="5">
    <source>
        <dbReference type="ARBA" id="ARBA00022448"/>
    </source>
</evidence>
<evidence type="ECO:0000256" key="10">
    <source>
        <dbReference type="ARBA" id="ARBA00023065"/>
    </source>
</evidence>
<dbReference type="PROSITE" id="PS50810">
    <property type="entry name" value="FRATAXIN_2"/>
    <property type="match status" value="1"/>
</dbReference>
<comment type="caution">
    <text evidence="14">The sequence shown here is derived from an EMBL/GenBank/DDBJ whole genome shotgun (WGS) entry which is preliminary data.</text>
</comment>
<keyword evidence="15" id="KW-1185">Reference proteome</keyword>
<evidence type="ECO:0000256" key="6">
    <source>
        <dbReference type="ARBA" id="ARBA00022496"/>
    </source>
</evidence>
<dbReference type="AlphaFoldDB" id="A0A2J7PY83"/>
<evidence type="ECO:0000256" key="7">
    <source>
        <dbReference type="ARBA" id="ARBA00022946"/>
    </source>
</evidence>
<dbReference type="Pfam" id="PF01491">
    <property type="entry name" value="Frataxin_Cyay"/>
    <property type="match status" value="1"/>
</dbReference>
<dbReference type="GO" id="GO:0034986">
    <property type="term" value="F:iron chaperone activity"/>
    <property type="evidence" value="ECO:0007669"/>
    <property type="project" value="TreeGrafter"/>
</dbReference>
<dbReference type="EC" id="1.16.3.1" evidence="3"/>
<keyword evidence="4" id="KW-0409">Iron storage</keyword>
<evidence type="ECO:0000256" key="9">
    <source>
        <dbReference type="ARBA" id="ARBA00023004"/>
    </source>
</evidence>
<dbReference type="FunCoup" id="A0A2J7PY83">
    <property type="interactions" value="610"/>
</dbReference>
<dbReference type="PANTHER" id="PTHR16821:SF2">
    <property type="entry name" value="FRATAXIN, MITOCHONDRIAL"/>
    <property type="match status" value="1"/>
</dbReference>
<dbReference type="InterPro" id="IPR036524">
    <property type="entry name" value="Frataxin/CyaY_sf"/>
</dbReference>
<gene>
    <name evidence="14" type="primary">fh_0</name>
    <name evidence="14" type="ORF">B7P43_G02114</name>
</gene>
<dbReference type="NCBIfam" id="TIGR03422">
    <property type="entry name" value="mito_frataxin"/>
    <property type="match status" value="1"/>
</dbReference>
<keyword evidence="8" id="KW-0560">Oxidoreductase</keyword>
<dbReference type="InterPro" id="IPR017789">
    <property type="entry name" value="Frataxin"/>
</dbReference>
<dbReference type="GO" id="GO:0006826">
    <property type="term" value="P:iron ion transport"/>
    <property type="evidence" value="ECO:0007669"/>
    <property type="project" value="UniProtKB-KW"/>
</dbReference>
<evidence type="ECO:0000256" key="12">
    <source>
        <dbReference type="ARBA" id="ARBA00023133"/>
    </source>
</evidence>
<dbReference type="CDD" id="cd00503">
    <property type="entry name" value="Frataxin"/>
    <property type="match status" value="1"/>
</dbReference>
<evidence type="ECO:0000256" key="1">
    <source>
        <dbReference type="ARBA" id="ARBA00004173"/>
    </source>
</evidence>
<organism evidence="14 15">
    <name type="scientific">Cryptotermes secundus</name>
    <dbReference type="NCBI Taxonomy" id="105785"/>
    <lineage>
        <taxon>Eukaryota</taxon>
        <taxon>Metazoa</taxon>
        <taxon>Ecdysozoa</taxon>
        <taxon>Arthropoda</taxon>
        <taxon>Hexapoda</taxon>
        <taxon>Insecta</taxon>
        <taxon>Pterygota</taxon>
        <taxon>Neoptera</taxon>
        <taxon>Polyneoptera</taxon>
        <taxon>Dictyoptera</taxon>
        <taxon>Blattodea</taxon>
        <taxon>Blattoidea</taxon>
        <taxon>Termitoidae</taxon>
        <taxon>Kalotermitidae</taxon>
        <taxon>Cryptotermitinae</taxon>
        <taxon>Cryptotermes</taxon>
    </lineage>
</organism>
<evidence type="ECO:0000313" key="15">
    <source>
        <dbReference type="Proteomes" id="UP000235965"/>
    </source>
</evidence>
<dbReference type="OrthoDB" id="1897642at2759"/>
<dbReference type="InParanoid" id="A0A2J7PY83"/>
<dbReference type="GO" id="GO:0008198">
    <property type="term" value="F:ferrous iron binding"/>
    <property type="evidence" value="ECO:0007669"/>
    <property type="project" value="TreeGrafter"/>
</dbReference>
<keyword evidence="6" id="KW-0410">Iron transport</keyword>
<dbReference type="SMART" id="SM01219">
    <property type="entry name" value="Frataxin_Cyay"/>
    <property type="match status" value="1"/>
</dbReference>
<evidence type="ECO:0000256" key="3">
    <source>
        <dbReference type="ARBA" id="ARBA00013107"/>
    </source>
</evidence>
<dbReference type="Proteomes" id="UP000235965">
    <property type="component" value="Unassembled WGS sequence"/>
</dbReference>
<evidence type="ECO:0000256" key="2">
    <source>
        <dbReference type="ARBA" id="ARBA00008183"/>
    </source>
</evidence>
<dbReference type="GO" id="GO:0051537">
    <property type="term" value="F:2 iron, 2 sulfur cluster binding"/>
    <property type="evidence" value="ECO:0007669"/>
    <property type="project" value="TreeGrafter"/>
</dbReference>
<evidence type="ECO:0000256" key="13">
    <source>
        <dbReference type="ARBA" id="ARBA00047990"/>
    </source>
</evidence>
<dbReference type="GO" id="GO:0006783">
    <property type="term" value="P:heme biosynthetic process"/>
    <property type="evidence" value="ECO:0007669"/>
    <property type="project" value="UniProtKB-KW"/>
</dbReference>
<dbReference type="GO" id="GO:0016226">
    <property type="term" value="P:iron-sulfur cluster assembly"/>
    <property type="evidence" value="ECO:0007669"/>
    <property type="project" value="InterPro"/>
</dbReference>
<comment type="catalytic activity">
    <reaction evidence="13">
        <text>4 Fe(2+) + O2 + 4 H(+) = 4 Fe(3+) + 2 H2O</text>
        <dbReference type="Rhea" id="RHEA:11148"/>
        <dbReference type="ChEBI" id="CHEBI:15377"/>
        <dbReference type="ChEBI" id="CHEBI:15378"/>
        <dbReference type="ChEBI" id="CHEBI:15379"/>
        <dbReference type="ChEBI" id="CHEBI:29033"/>
        <dbReference type="ChEBI" id="CHEBI:29034"/>
        <dbReference type="EC" id="1.16.3.1"/>
    </reaction>
</comment>
<dbReference type="GO" id="GO:0005739">
    <property type="term" value="C:mitochondrion"/>
    <property type="evidence" value="ECO:0007669"/>
    <property type="project" value="UniProtKB-SubCell"/>
</dbReference>